<evidence type="ECO:0000256" key="1">
    <source>
        <dbReference type="ARBA" id="ARBA00022829"/>
    </source>
</evidence>
<sequence length="251" mass="29815">MSNLNIKLQNFEGPFDLLLHLIKKNKMNIYDIKIYDITNQYIEYLESMKEMDLELTSEFIVMAATLLEIKSKMLLPKPKIEEEEEDPRKFLMEKLIEYKKYKSLSNLLLERRGDDGYVFCKKPEIIEDTLPKDNSELLKNLTMLELYNIFNNLMNRYTNKINKTNVIERQIPIDKFKLEDKLIEVRNILMKKRKLKFSDLESICSCKMEVIVTFLAVLELMKEKEVTVLQPLNFDKIYIEGVAKNEYDVTV</sequence>
<reference evidence="5 6" key="1">
    <citation type="submission" date="2016-10" db="EMBL/GenBank/DDBJ databases">
        <authorList>
            <person name="de Groot N.N."/>
        </authorList>
    </citation>
    <scope>NUCLEOTIDE SEQUENCE [LARGE SCALE GENOMIC DNA]</scope>
    <source>
        <strain evidence="5 6">NLAE-zl-G419</strain>
    </source>
</reference>
<keyword evidence="3" id="KW-0132">Cell division</keyword>
<dbReference type="GO" id="GO:0051301">
    <property type="term" value="P:cell division"/>
    <property type="evidence" value="ECO:0007669"/>
    <property type="project" value="UniProtKB-KW"/>
</dbReference>
<comment type="subunit">
    <text evidence="3">Component of a cohesin-like complex composed of ScpA, ScpB and the Smc homodimer, in which ScpA and ScpB bind to the head domain of Smc. The presence of the three proteins is required for the association of the complex with DNA.</text>
</comment>
<evidence type="ECO:0000256" key="2">
    <source>
        <dbReference type="ARBA" id="ARBA00044777"/>
    </source>
</evidence>
<dbReference type="NCBIfam" id="NF000994">
    <property type="entry name" value="PRK00104.1-3"/>
    <property type="match status" value="1"/>
</dbReference>
<dbReference type="AlphaFoldDB" id="A0A1I2J8W1"/>
<dbReference type="PANTHER" id="PTHR33969:SF2">
    <property type="entry name" value="SEGREGATION AND CONDENSATION PROTEIN A"/>
    <property type="match status" value="1"/>
</dbReference>
<proteinExistence type="inferred from homology"/>
<evidence type="ECO:0000313" key="6">
    <source>
        <dbReference type="Proteomes" id="UP000182135"/>
    </source>
</evidence>
<dbReference type="RefSeq" id="WP_027638057.1">
    <property type="nucleotide sequence ID" value="NZ_BAAACD010000029.1"/>
</dbReference>
<accession>A0A1I2J8W1</accession>
<comment type="subcellular location">
    <subcellularLocation>
        <location evidence="3">Cytoplasm</location>
    </subcellularLocation>
    <text evidence="3">Associated with two foci at the outer edges of the nucleoid region in young cells, and at four foci within both cell halves in older cells.</text>
</comment>
<name>A0A1I2J8W1_9CLOT</name>
<gene>
    <name evidence="3" type="primary">scpA</name>
    <name evidence="4" type="ORF">DBY38_07595</name>
    <name evidence="5" type="ORF">SAMN04487885_101179</name>
</gene>
<comment type="function">
    <text evidence="3">Participates in chromosomal partition during cell division. May act via the formation of a condensin-like complex containing Smc and ScpB that pull DNA away from mid-cell into both cell halves.</text>
</comment>
<evidence type="ECO:0000313" key="5">
    <source>
        <dbReference type="EMBL" id="SFF50273.1"/>
    </source>
</evidence>
<dbReference type="InterPro" id="IPR023093">
    <property type="entry name" value="ScpA-like_C"/>
</dbReference>
<evidence type="ECO:0000256" key="3">
    <source>
        <dbReference type="HAMAP-Rule" id="MF_01805"/>
    </source>
</evidence>
<dbReference type="PANTHER" id="PTHR33969">
    <property type="entry name" value="SEGREGATION AND CONDENSATION PROTEIN A"/>
    <property type="match status" value="1"/>
</dbReference>
<dbReference type="Pfam" id="PF02616">
    <property type="entry name" value="SMC_ScpA"/>
    <property type="match status" value="1"/>
</dbReference>
<dbReference type="GO" id="GO:0007059">
    <property type="term" value="P:chromosome segregation"/>
    <property type="evidence" value="ECO:0007669"/>
    <property type="project" value="UniProtKB-UniRule"/>
</dbReference>
<dbReference type="Proteomes" id="UP000246114">
    <property type="component" value="Unassembled WGS sequence"/>
</dbReference>
<organism evidence="5 6">
    <name type="scientific">Clostridium cadaveris</name>
    <dbReference type="NCBI Taxonomy" id="1529"/>
    <lineage>
        <taxon>Bacteria</taxon>
        <taxon>Bacillati</taxon>
        <taxon>Bacillota</taxon>
        <taxon>Clostridia</taxon>
        <taxon>Eubacteriales</taxon>
        <taxon>Clostridiaceae</taxon>
        <taxon>Clostridium</taxon>
    </lineage>
</organism>
<dbReference type="InterPro" id="IPR003768">
    <property type="entry name" value="ScpA"/>
</dbReference>
<dbReference type="Proteomes" id="UP000182135">
    <property type="component" value="Unassembled WGS sequence"/>
</dbReference>
<comment type="similarity">
    <text evidence="3">Belongs to the ScpA family.</text>
</comment>
<keyword evidence="3" id="KW-0131">Cell cycle</keyword>
<dbReference type="GO" id="GO:0005737">
    <property type="term" value="C:cytoplasm"/>
    <property type="evidence" value="ECO:0007669"/>
    <property type="project" value="UniProtKB-SubCell"/>
</dbReference>
<dbReference type="OrthoDB" id="9811016at2"/>
<protein>
    <recommendedName>
        <fullName evidence="2 3">Segregation and condensation protein A</fullName>
    </recommendedName>
</protein>
<evidence type="ECO:0000313" key="4">
    <source>
        <dbReference type="EMBL" id="PWL53586.1"/>
    </source>
</evidence>
<dbReference type="GO" id="GO:0006260">
    <property type="term" value="P:DNA replication"/>
    <property type="evidence" value="ECO:0007669"/>
    <property type="project" value="UniProtKB-UniRule"/>
</dbReference>
<dbReference type="Gene3D" id="1.10.10.580">
    <property type="entry name" value="Structural maintenance of chromosome 1. Chain E"/>
    <property type="match status" value="1"/>
</dbReference>
<dbReference type="STRING" id="1529.SAMN04487885_101179"/>
<keyword evidence="1 3" id="KW-0159">Chromosome partition</keyword>
<evidence type="ECO:0000313" key="7">
    <source>
        <dbReference type="Proteomes" id="UP000246114"/>
    </source>
</evidence>
<keyword evidence="6" id="KW-1185">Reference proteome</keyword>
<dbReference type="EMBL" id="FOOE01000001">
    <property type="protein sequence ID" value="SFF50273.1"/>
    <property type="molecule type" value="Genomic_DNA"/>
</dbReference>
<keyword evidence="3" id="KW-0963">Cytoplasm</keyword>
<dbReference type="eggNOG" id="COG1354">
    <property type="taxonomic scope" value="Bacteria"/>
</dbReference>
<dbReference type="EMBL" id="QAMZ01000036">
    <property type="protein sequence ID" value="PWL53586.1"/>
    <property type="molecule type" value="Genomic_DNA"/>
</dbReference>
<dbReference type="Gene3D" id="6.10.250.2410">
    <property type="match status" value="1"/>
</dbReference>
<dbReference type="HAMAP" id="MF_01805">
    <property type="entry name" value="ScpA"/>
    <property type="match status" value="1"/>
</dbReference>
<reference evidence="4 7" key="2">
    <citation type="submission" date="2018-03" db="EMBL/GenBank/DDBJ databases">
        <title>The uncultured portion of the human microbiome is neutrally assembled.</title>
        <authorList>
            <person name="Jeraldo P."/>
            <person name="Boardman L."/>
            <person name="White B.A."/>
            <person name="Nelson H."/>
            <person name="Goldenfeld N."/>
            <person name="Chia N."/>
        </authorList>
    </citation>
    <scope>NUCLEOTIDE SEQUENCE [LARGE SCALE GENOMIC DNA]</scope>
    <source>
        <strain evidence="4">CIM:MAG 903</strain>
    </source>
</reference>